<evidence type="ECO:0000313" key="2">
    <source>
        <dbReference type="Proteomes" id="UP000828390"/>
    </source>
</evidence>
<proteinExistence type="predicted"/>
<dbReference type="AlphaFoldDB" id="A0A9D4EU56"/>
<reference evidence="1" key="1">
    <citation type="journal article" date="2019" name="bioRxiv">
        <title>The Genome of the Zebra Mussel, Dreissena polymorpha: A Resource for Invasive Species Research.</title>
        <authorList>
            <person name="McCartney M.A."/>
            <person name="Auch B."/>
            <person name="Kono T."/>
            <person name="Mallez S."/>
            <person name="Zhang Y."/>
            <person name="Obille A."/>
            <person name="Becker A."/>
            <person name="Abrahante J.E."/>
            <person name="Garbe J."/>
            <person name="Badalamenti J.P."/>
            <person name="Herman A."/>
            <person name="Mangelson H."/>
            <person name="Liachko I."/>
            <person name="Sullivan S."/>
            <person name="Sone E.D."/>
            <person name="Koren S."/>
            <person name="Silverstein K.A.T."/>
            <person name="Beckman K.B."/>
            <person name="Gohl D.M."/>
        </authorList>
    </citation>
    <scope>NUCLEOTIDE SEQUENCE</scope>
    <source>
        <strain evidence="1">Duluth1</strain>
        <tissue evidence="1">Whole animal</tissue>
    </source>
</reference>
<name>A0A9D4EU56_DREPO</name>
<accession>A0A9D4EU56</accession>
<organism evidence="1 2">
    <name type="scientific">Dreissena polymorpha</name>
    <name type="common">Zebra mussel</name>
    <name type="synonym">Mytilus polymorpha</name>
    <dbReference type="NCBI Taxonomy" id="45954"/>
    <lineage>
        <taxon>Eukaryota</taxon>
        <taxon>Metazoa</taxon>
        <taxon>Spiralia</taxon>
        <taxon>Lophotrochozoa</taxon>
        <taxon>Mollusca</taxon>
        <taxon>Bivalvia</taxon>
        <taxon>Autobranchia</taxon>
        <taxon>Heteroconchia</taxon>
        <taxon>Euheterodonta</taxon>
        <taxon>Imparidentia</taxon>
        <taxon>Neoheterodontei</taxon>
        <taxon>Myida</taxon>
        <taxon>Dreissenoidea</taxon>
        <taxon>Dreissenidae</taxon>
        <taxon>Dreissena</taxon>
    </lineage>
</organism>
<gene>
    <name evidence="1" type="ORF">DPMN_162468</name>
</gene>
<dbReference type="EMBL" id="JAIWYP010000008">
    <property type="protein sequence ID" value="KAH3784511.1"/>
    <property type="molecule type" value="Genomic_DNA"/>
</dbReference>
<reference evidence="1" key="2">
    <citation type="submission" date="2020-11" db="EMBL/GenBank/DDBJ databases">
        <authorList>
            <person name="McCartney M.A."/>
            <person name="Auch B."/>
            <person name="Kono T."/>
            <person name="Mallez S."/>
            <person name="Becker A."/>
            <person name="Gohl D.M."/>
            <person name="Silverstein K.A.T."/>
            <person name="Koren S."/>
            <person name="Bechman K.B."/>
            <person name="Herman A."/>
            <person name="Abrahante J.E."/>
            <person name="Garbe J."/>
        </authorList>
    </citation>
    <scope>NUCLEOTIDE SEQUENCE</scope>
    <source>
        <strain evidence="1">Duluth1</strain>
        <tissue evidence="1">Whole animal</tissue>
    </source>
</reference>
<protein>
    <submittedName>
        <fullName evidence="1">Uncharacterized protein</fullName>
    </submittedName>
</protein>
<sequence>MAVLTWRLDGRHSLSEMFVEAKNDLLITDILLPESKRMFVETSAIVPGKEL</sequence>
<comment type="caution">
    <text evidence="1">The sequence shown here is derived from an EMBL/GenBank/DDBJ whole genome shotgun (WGS) entry which is preliminary data.</text>
</comment>
<evidence type="ECO:0000313" key="1">
    <source>
        <dbReference type="EMBL" id="KAH3784511.1"/>
    </source>
</evidence>
<dbReference type="Proteomes" id="UP000828390">
    <property type="component" value="Unassembled WGS sequence"/>
</dbReference>
<keyword evidence="2" id="KW-1185">Reference proteome</keyword>